<evidence type="ECO:0000313" key="5">
    <source>
        <dbReference type="Proteomes" id="UP000005632"/>
    </source>
</evidence>
<dbReference type="PANTHER" id="PTHR36306">
    <property type="entry name" value="ALPHA-AMYLASE-RELATED-RELATED"/>
    <property type="match status" value="1"/>
</dbReference>
<dbReference type="STRING" id="158190.SpiGrapes_0602"/>
<dbReference type="InterPro" id="IPR004300">
    <property type="entry name" value="Glyco_hydro_57_N"/>
</dbReference>
<reference evidence="4 5" key="1">
    <citation type="submission" date="2011-11" db="EMBL/GenBank/DDBJ databases">
        <title>Complete sequence of Spirochaeta sp. grapes.</title>
        <authorList>
            <consortium name="US DOE Joint Genome Institute"/>
            <person name="Lucas S."/>
            <person name="Han J."/>
            <person name="Lapidus A."/>
            <person name="Cheng J.-F."/>
            <person name="Goodwin L."/>
            <person name="Pitluck S."/>
            <person name="Peters L."/>
            <person name="Ovchinnikova G."/>
            <person name="Munk A.C."/>
            <person name="Detter J.C."/>
            <person name="Han C."/>
            <person name="Tapia R."/>
            <person name="Land M."/>
            <person name="Hauser L."/>
            <person name="Kyrpides N."/>
            <person name="Ivanova N."/>
            <person name="Pagani I."/>
            <person name="Ritalahtilisa K."/>
            <person name="Loeffler F."/>
            <person name="Woyke T."/>
        </authorList>
    </citation>
    <scope>NUCLEOTIDE SEQUENCE [LARGE SCALE GENOMIC DNA]</scope>
    <source>
        <strain evidence="5">ATCC BAA-1885 / DSM 22778 / Grapes</strain>
    </source>
</reference>
<dbReference type="KEGG" id="sgp:SpiGrapes_0602"/>
<comment type="similarity">
    <text evidence="1">Belongs to the glycosyl hydrolase 57 family.</text>
</comment>
<protein>
    <submittedName>
        <fullName evidence="4">Alpha-amylase/alpha-mannosidase</fullName>
    </submittedName>
</protein>
<evidence type="ECO:0000256" key="1">
    <source>
        <dbReference type="ARBA" id="ARBA00006821"/>
    </source>
</evidence>
<feature type="domain" description="Glycoside hydrolase family 57 N-terminal" evidence="3">
    <location>
        <begin position="32"/>
        <end position="298"/>
    </location>
</feature>
<evidence type="ECO:0000259" key="3">
    <source>
        <dbReference type="Pfam" id="PF03065"/>
    </source>
</evidence>
<dbReference type="SUPFAM" id="SSF88713">
    <property type="entry name" value="Glycoside hydrolase/deacetylase"/>
    <property type="match status" value="1"/>
</dbReference>
<dbReference type="CDD" id="cd10797">
    <property type="entry name" value="GH57N_APU_like_1"/>
    <property type="match status" value="1"/>
</dbReference>
<dbReference type="Pfam" id="PF12055">
    <property type="entry name" value="DUF3536"/>
    <property type="match status" value="1"/>
</dbReference>
<sequence length="782" mass="88540">MNTATIKKTDIILHGHFYQPPRENPRTGIIGKQLTAKPYENWNERVYADCYSANVNSRYLSGVRRILSVTNNFEYISFNFGATLLSWIQEKHPDMLERIIDADKKSMLRLGHGNAIAQGFNHSILPLCTREDAKIQIAWGLEDFKLRFGRDSEGLWLPEAAINPMVIDLLSEFGIKFVILSPWQCKGIENPNGKILDLNGTAPPYGKPFILTGEKGGTVSAFFYNPSLAEGISFGHLLRDADNLYQQLLGIKKNEQQSLIQTATDGEIYGHHEPFGDMALAALIRKVNERDDFSFTNYASFLEANPAILHAELHEGEGKKGTSWSCSHGVSRWYRDCGCHTGGEEGWNQKWRTPLKDGLDHLAQNIDSIFAHEVDRIFAGSLSAETLLIKYGKVVSEPSKTGAFLDELKIEYPFAQEERENLAKLLAGMKNKHFSFTSCGWFFNDIGGLEPRQNITYALRAIDLFQGFTQTDLSTPFLSELDKAKSNRKQDGTGKTIALSESRELPGEVEASLFFFLNRKVALKQDYCNTYGWYLLDNVIQADYMASSMEISNSASLCSYQCSVVEVPQDSVKIPHDFTVTILETNTGIHNVYSVSTSNIPAKMLDELFMEIDRSICILSEQQIEKIILNIKNYSILAKTSPYLPMGTLYLETMGSCLSVIKYLFNYGTMEIWDKYKQSFAQMLDFMVKHGKTPEMDLIRSITEKKIDIVAEKINKEGLSEEAVRFITEFLEMIRNFKFQPNLTKIQNALYPYLAHHKQPKEKTDITMVNALSKVLNFDLSL</sequence>
<keyword evidence="5" id="KW-1185">Reference proteome</keyword>
<dbReference type="InterPro" id="IPR021923">
    <property type="entry name" value="DUF3536"/>
</dbReference>
<dbReference type="PANTHER" id="PTHR36306:SF3">
    <property type="entry name" value="GLYCOSIDE HYDROLASE FAMILY 57"/>
    <property type="match status" value="1"/>
</dbReference>
<dbReference type="GO" id="GO:0003824">
    <property type="term" value="F:catalytic activity"/>
    <property type="evidence" value="ECO:0007669"/>
    <property type="project" value="InterPro"/>
</dbReference>
<organism evidence="4 5">
    <name type="scientific">Sphaerochaeta pleomorpha (strain ATCC BAA-1885 / DSM 22778 / Grapes)</name>
    <dbReference type="NCBI Taxonomy" id="158190"/>
    <lineage>
        <taxon>Bacteria</taxon>
        <taxon>Pseudomonadati</taxon>
        <taxon>Spirochaetota</taxon>
        <taxon>Spirochaetia</taxon>
        <taxon>Spirochaetales</taxon>
        <taxon>Sphaerochaetaceae</taxon>
        <taxon>Sphaerochaeta</taxon>
    </lineage>
</organism>
<name>G8QXF0_SPHPG</name>
<dbReference type="Gene3D" id="3.20.110.20">
    <property type="match status" value="1"/>
</dbReference>
<evidence type="ECO:0000256" key="2">
    <source>
        <dbReference type="ARBA" id="ARBA00023277"/>
    </source>
</evidence>
<dbReference type="Pfam" id="PF03065">
    <property type="entry name" value="Glyco_hydro_57"/>
    <property type="match status" value="1"/>
</dbReference>
<dbReference type="EMBL" id="CP003155">
    <property type="protein sequence ID" value="AEV28451.1"/>
    <property type="molecule type" value="Genomic_DNA"/>
</dbReference>
<evidence type="ECO:0000313" key="4">
    <source>
        <dbReference type="EMBL" id="AEV28451.1"/>
    </source>
</evidence>
<dbReference type="eggNOG" id="COG1449">
    <property type="taxonomic scope" value="Bacteria"/>
</dbReference>
<dbReference type="HOGENOM" id="CLU_018719_0_0_12"/>
<dbReference type="OrthoDB" id="9757977at2"/>
<dbReference type="AlphaFoldDB" id="G8QXF0"/>
<dbReference type="Proteomes" id="UP000005632">
    <property type="component" value="Chromosome"/>
</dbReference>
<accession>G8QXF0</accession>
<keyword evidence="2" id="KW-0119">Carbohydrate metabolism</keyword>
<dbReference type="InterPro" id="IPR011330">
    <property type="entry name" value="Glyco_hydro/deAcase_b/a-brl"/>
</dbReference>
<dbReference type="GO" id="GO:0005975">
    <property type="term" value="P:carbohydrate metabolic process"/>
    <property type="evidence" value="ECO:0007669"/>
    <property type="project" value="InterPro"/>
</dbReference>
<proteinExistence type="inferred from homology"/>
<dbReference type="InterPro" id="IPR052046">
    <property type="entry name" value="GH57_Enzymes"/>
</dbReference>
<dbReference type="RefSeq" id="WP_014269300.1">
    <property type="nucleotide sequence ID" value="NC_016633.1"/>
</dbReference>
<gene>
    <name evidence="4" type="ordered locus">SpiGrapes_0602</name>
</gene>